<organism evidence="2 3">
    <name type="scientific">[Candida] subhashii</name>
    <dbReference type="NCBI Taxonomy" id="561895"/>
    <lineage>
        <taxon>Eukaryota</taxon>
        <taxon>Fungi</taxon>
        <taxon>Dikarya</taxon>
        <taxon>Ascomycota</taxon>
        <taxon>Saccharomycotina</taxon>
        <taxon>Pichiomycetes</taxon>
        <taxon>Debaryomycetaceae</taxon>
        <taxon>Spathaspora</taxon>
    </lineage>
</organism>
<dbReference type="RefSeq" id="XP_049266135.1">
    <property type="nucleotide sequence ID" value="XM_049409329.1"/>
</dbReference>
<dbReference type="PANTHER" id="PTHR28052:SF1">
    <property type="entry name" value="UPF0545 PROTEIN C22ORF39"/>
    <property type="match status" value="1"/>
</dbReference>
<proteinExistence type="predicted"/>
<dbReference type="Proteomes" id="UP000694255">
    <property type="component" value="Unassembled WGS sequence"/>
</dbReference>
<evidence type="ECO:0000256" key="1">
    <source>
        <dbReference type="SAM" id="MobiDB-lite"/>
    </source>
</evidence>
<protein>
    <recommendedName>
        <fullName evidence="4">Early meiotic induction protein 1</fullName>
    </recommendedName>
</protein>
<evidence type="ECO:0008006" key="4">
    <source>
        <dbReference type="Google" id="ProtNLM"/>
    </source>
</evidence>
<evidence type="ECO:0000313" key="2">
    <source>
        <dbReference type="EMBL" id="KAG7665903.1"/>
    </source>
</evidence>
<feature type="region of interest" description="Disordered" evidence="1">
    <location>
        <begin position="126"/>
        <end position="149"/>
    </location>
</feature>
<sequence length="149" mass="17748">MVSDSEKELNELWKLFEDSPKDIQERRQTITKTLHEDQNKDYPSQVAITTAFDELLSCFSFGGQGKNYFRYGSLDLCARQREKLWFAMRHGTLTRMEEKPVYEMNPQELEKRVLIQEFFKKRVLEDKAKGSSEDIWDERKEPLDKPFTN</sequence>
<keyword evidence="3" id="KW-1185">Reference proteome</keyword>
<dbReference type="Pfam" id="PF11326">
    <property type="entry name" value="PANTS-like"/>
    <property type="match status" value="1"/>
</dbReference>
<dbReference type="EMBL" id="JAGSYN010000045">
    <property type="protein sequence ID" value="KAG7665903.1"/>
    <property type="molecule type" value="Genomic_DNA"/>
</dbReference>
<dbReference type="AlphaFoldDB" id="A0A8J5QT65"/>
<evidence type="ECO:0000313" key="3">
    <source>
        <dbReference type="Proteomes" id="UP000694255"/>
    </source>
</evidence>
<dbReference type="InterPro" id="IPR021475">
    <property type="entry name" value="Pants/Emi1-like"/>
</dbReference>
<name>A0A8J5QT65_9ASCO</name>
<dbReference type="GeneID" id="73467327"/>
<dbReference type="OrthoDB" id="2017405at2759"/>
<dbReference type="PANTHER" id="PTHR28052">
    <property type="entry name" value="UPF0545 PROTEIN C22ORF39"/>
    <property type="match status" value="1"/>
</dbReference>
<comment type="caution">
    <text evidence="2">The sequence shown here is derived from an EMBL/GenBank/DDBJ whole genome shotgun (WGS) entry which is preliminary data.</text>
</comment>
<accession>A0A8J5QT65</accession>
<gene>
    <name evidence="2" type="ORF">J8A68_000526</name>
</gene>
<reference evidence="2 3" key="1">
    <citation type="journal article" date="2021" name="DNA Res.">
        <title>Genome analysis of Candida subhashii reveals its hybrid nature and dual mitochondrial genome conformations.</title>
        <authorList>
            <person name="Mixao V."/>
            <person name="Hegedusova E."/>
            <person name="Saus E."/>
            <person name="Pryszcz L.P."/>
            <person name="Cillingova A."/>
            <person name="Nosek J."/>
            <person name="Gabaldon T."/>
        </authorList>
    </citation>
    <scope>NUCLEOTIDE SEQUENCE [LARGE SCALE GENOMIC DNA]</scope>
    <source>
        <strain evidence="2 3">CBS 10753</strain>
    </source>
</reference>